<feature type="region of interest" description="Disordered" evidence="4">
    <location>
        <begin position="256"/>
        <end position="277"/>
    </location>
</feature>
<dbReference type="Gene3D" id="2.60.120.10">
    <property type="entry name" value="Jelly Rolls"/>
    <property type="match status" value="1"/>
</dbReference>
<evidence type="ECO:0000256" key="1">
    <source>
        <dbReference type="ARBA" id="ARBA00023015"/>
    </source>
</evidence>
<dbReference type="FunFam" id="1.10.10.10:FF:000019">
    <property type="entry name" value="Crp/Fnr family transcriptional regulator"/>
    <property type="match status" value="1"/>
</dbReference>
<keyword evidence="1" id="KW-0805">Transcription regulation</keyword>
<geneLocation type="plasmid" evidence="7 8">
    <name>p2-JPH1</name>
</geneLocation>
<dbReference type="InterPro" id="IPR050397">
    <property type="entry name" value="Env_Response_Regulators"/>
</dbReference>
<organism evidence="7 8">
    <name type="scientific">Mycobacterium avium subsp. hominissuis</name>
    <dbReference type="NCBI Taxonomy" id="439334"/>
    <lineage>
        <taxon>Bacteria</taxon>
        <taxon>Bacillati</taxon>
        <taxon>Actinomycetota</taxon>
        <taxon>Actinomycetes</taxon>
        <taxon>Mycobacteriales</taxon>
        <taxon>Mycobacteriaceae</taxon>
        <taxon>Mycobacterium</taxon>
        <taxon>Mycobacterium avium complex (MAC)</taxon>
    </lineage>
</organism>
<dbReference type="Pfam" id="PF13545">
    <property type="entry name" value="HTH_Crp_2"/>
    <property type="match status" value="1"/>
</dbReference>
<dbReference type="SUPFAM" id="SSF46785">
    <property type="entry name" value="Winged helix' DNA-binding domain"/>
    <property type="match status" value="1"/>
</dbReference>
<feature type="compositionally biased region" description="Basic residues" evidence="4">
    <location>
        <begin position="266"/>
        <end position="277"/>
    </location>
</feature>
<dbReference type="InterPro" id="IPR000595">
    <property type="entry name" value="cNMP-bd_dom"/>
</dbReference>
<keyword evidence="3" id="KW-0804">Transcription</keyword>
<dbReference type="GO" id="GO:0003677">
    <property type="term" value="F:DNA binding"/>
    <property type="evidence" value="ECO:0007669"/>
    <property type="project" value="UniProtKB-KW"/>
</dbReference>
<evidence type="ECO:0000256" key="3">
    <source>
        <dbReference type="ARBA" id="ARBA00023163"/>
    </source>
</evidence>
<dbReference type="PANTHER" id="PTHR24567:SF74">
    <property type="entry name" value="HTH-TYPE TRANSCRIPTIONAL REGULATOR ARCR"/>
    <property type="match status" value="1"/>
</dbReference>
<evidence type="ECO:0000259" key="5">
    <source>
        <dbReference type="PROSITE" id="PS50042"/>
    </source>
</evidence>
<dbReference type="SMART" id="SM00100">
    <property type="entry name" value="cNMP"/>
    <property type="match status" value="1"/>
</dbReference>
<sequence>MDRPGEAGFLRGLEDFVSRARGCDGVDGLLQWSDAVPPVHVWGQVAEPSAVPALIAQLRPCAFGAGQVIFAQGDPGERVFVISCGKVKISLRGPGGLENLVAVLGPSDLFGELAVFDPGQRTGTATAITDVTALWLDRVTVCTWMAEQPLVAERLLELLTRRLRRTDDDLVGLISSDLASRLARQLLLLAQRFGTREGDALRVPHELTQTEMAQLVGADRASVNKTLQDFVSRGWILTAHKSVLIIDRDALAHQAKTTTTSSAHASRPRRRPLRASA</sequence>
<dbReference type="EMBL" id="AP020328">
    <property type="protein sequence ID" value="BBN50965.1"/>
    <property type="molecule type" value="Genomic_DNA"/>
</dbReference>
<dbReference type="SMART" id="SM00419">
    <property type="entry name" value="HTH_CRP"/>
    <property type="match status" value="1"/>
</dbReference>
<evidence type="ECO:0000313" key="8">
    <source>
        <dbReference type="Proteomes" id="UP000327362"/>
    </source>
</evidence>
<dbReference type="InterPro" id="IPR012318">
    <property type="entry name" value="HTH_CRP"/>
</dbReference>
<dbReference type="InterPro" id="IPR036390">
    <property type="entry name" value="WH_DNA-bd_sf"/>
</dbReference>
<dbReference type="Pfam" id="PF00027">
    <property type="entry name" value="cNMP_binding"/>
    <property type="match status" value="1"/>
</dbReference>
<dbReference type="GO" id="GO:0003700">
    <property type="term" value="F:DNA-binding transcription factor activity"/>
    <property type="evidence" value="ECO:0007669"/>
    <property type="project" value="TreeGrafter"/>
</dbReference>
<reference evidence="7 8" key="1">
    <citation type="submission" date="2019-09" db="EMBL/GenBank/DDBJ databases">
        <title>Complete genome sequence of Mycobacterium avium subsp. hominissuis strain JP-H-1.</title>
        <authorList>
            <person name="Kinoshita Y."/>
            <person name="Niwa H."/>
            <person name="Uchida-Fujii E."/>
            <person name="Nukada T."/>
        </authorList>
    </citation>
    <scope>NUCLEOTIDE SEQUENCE [LARGE SCALE GENOMIC DNA]</scope>
    <source>
        <strain evidence="7 8">JP-H-1</strain>
        <plasmid evidence="7 8">p2-JPH1</plasmid>
    </source>
</reference>
<evidence type="ECO:0000256" key="4">
    <source>
        <dbReference type="SAM" id="MobiDB-lite"/>
    </source>
</evidence>
<dbReference type="InterPro" id="IPR018490">
    <property type="entry name" value="cNMP-bd_dom_sf"/>
</dbReference>
<feature type="domain" description="HTH crp-type" evidence="6">
    <location>
        <begin position="176"/>
        <end position="249"/>
    </location>
</feature>
<proteinExistence type="predicted"/>
<accession>A0AAI8ST90</accession>
<dbReference type="CDD" id="cd00038">
    <property type="entry name" value="CAP_ED"/>
    <property type="match status" value="1"/>
</dbReference>
<dbReference type="PROSITE" id="PS50042">
    <property type="entry name" value="CNMP_BINDING_3"/>
    <property type="match status" value="1"/>
</dbReference>
<dbReference type="Proteomes" id="UP000327362">
    <property type="component" value="Plasmid p2-JPH1"/>
</dbReference>
<dbReference type="SUPFAM" id="SSF51206">
    <property type="entry name" value="cAMP-binding domain-like"/>
    <property type="match status" value="1"/>
</dbReference>
<gene>
    <name evidence="7" type="ORF">JPH1_54400</name>
</gene>
<keyword evidence="7" id="KW-0614">Plasmid</keyword>
<keyword evidence="2" id="KW-0238">DNA-binding</keyword>
<dbReference type="PROSITE" id="PS51063">
    <property type="entry name" value="HTH_CRP_2"/>
    <property type="match status" value="1"/>
</dbReference>
<dbReference type="Gene3D" id="1.10.10.10">
    <property type="entry name" value="Winged helix-like DNA-binding domain superfamily/Winged helix DNA-binding domain"/>
    <property type="match status" value="1"/>
</dbReference>
<evidence type="ECO:0000256" key="2">
    <source>
        <dbReference type="ARBA" id="ARBA00023125"/>
    </source>
</evidence>
<dbReference type="PANTHER" id="PTHR24567">
    <property type="entry name" value="CRP FAMILY TRANSCRIPTIONAL REGULATORY PROTEIN"/>
    <property type="match status" value="1"/>
</dbReference>
<protein>
    <submittedName>
        <fullName evidence="7">Crp/Fnr-family transcriptional regulator</fullName>
    </submittedName>
</protein>
<evidence type="ECO:0000259" key="6">
    <source>
        <dbReference type="PROSITE" id="PS51063"/>
    </source>
</evidence>
<dbReference type="InterPro" id="IPR036388">
    <property type="entry name" value="WH-like_DNA-bd_sf"/>
</dbReference>
<dbReference type="AlphaFoldDB" id="A0AAI8ST90"/>
<evidence type="ECO:0000313" key="7">
    <source>
        <dbReference type="EMBL" id="BBN50965.1"/>
    </source>
</evidence>
<name>A0AAI8ST90_MYCAV</name>
<feature type="domain" description="Cyclic nucleotide-binding" evidence="5">
    <location>
        <begin position="54"/>
        <end position="162"/>
    </location>
</feature>
<dbReference type="InterPro" id="IPR014710">
    <property type="entry name" value="RmlC-like_jellyroll"/>
</dbReference>
<dbReference type="GO" id="GO:0005829">
    <property type="term" value="C:cytosol"/>
    <property type="evidence" value="ECO:0007669"/>
    <property type="project" value="TreeGrafter"/>
</dbReference>